<evidence type="ECO:0000313" key="2">
    <source>
        <dbReference type="Proteomes" id="UP000070344"/>
    </source>
</evidence>
<comment type="caution">
    <text evidence="1">The sequence shown here is derived from an EMBL/GenBank/DDBJ whole genome shotgun (WGS) entry which is preliminary data.</text>
</comment>
<sequence>MTENFVKRILGKKDYLISPGEEGLKSVQLANAILYSGLKDEQVNVPVPEEISRNTQEIRFLTASFYKGYKRKPN</sequence>
<proteinExistence type="predicted"/>
<dbReference type="Proteomes" id="UP000070344">
    <property type="component" value="Unassembled WGS sequence"/>
</dbReference>
<keyword evidence="2" id="KW-1185">Reference proteome</keyword>
<dbReference type="EMBL" id="LHXV01000053">
    <property type="protein sequence ID" value="KXB00253.1"/>
    <property type="molecule type" value="Genomic_DNA"/>
</dbReference>
<dbReference type="AlphaFoldDB" id="A0A133V1B9"/>
<accession>A0A133V1B9</accession>
<name>A0A133V1B9_9EURY</name>
<protein>
    <submittedName>
        <fullName evidence="1">Uncharacterized protein</fullName>
    </submittedName>
</protein>
<evidence type="ECO:0000313" key="1">
    <source>
        <dbReference type="EMBL" id="KXB00253.1"/>
    </source>
</evidence>
<reference evidence="1 2" key="1">
    <citation type="journal article" date="2016" name="Sci. Rep.">
        <title>Metabolic traits of an uncultured archaeal lineage -MSBL1- from brine pools of the Red Sea.</title>
        <authorList>
            <person name="Mwirichia R."/>
            <person name="Alam I."/>
            <person name="Rashid M."/>
            <person name="Vinu M."/>
            <person name="Ba-Alawi W."/>
            <person name="Anthony Kamau A."/>
            <person name="Kamanda Ngugi D."/>
            <person name="Goker M."/>
            <person name="Klenk H.P."/>
            <person name="Bajic V."/>
            <person name="Stingl U."/>
        </authorList>
    </citation>
    <scope>NUCLEOTIDE SEQUENCE [LARGE SCALE GENOMIC DNA]</scope>
    <source>
        <strain evidence="1">SCGC-AAA259O05</strain>
    </source>
</reference>
<organism evidence="1 2">
    <name type="scientific">candidate division MSBL1 archaeon SCGC-AAA259O05</name>
    <dbReference type="NCBI Taxonomy" id="1698271"/>
    <lineage>
        <taxon>Archaea</taxon>
        <taxon>Methanobacteriati</taxon>
        <taxon>Methanobacteriota</taxon>
        <taxon>candidate division MSBL1</taxon>
    </lineage>
</organism>
<gene>
    <name evidence="1" type="ORF">AKJ41_04245</name>
</gene>